<accession>B8IIM4</accession>
<protein>
    <submittedName>
        <fullName evidence="1">Uncharacterized protein</fullName>
    </submittedName>
</protein>
<organism evidence="1 2">
    <name type="scientific">Methylobacterium nodulans (strain LMG 21967 / CNCM I-2342 / ORS 2060)</name>
    <dbReference type="NCBI Taxonomy" id="460265"/>
    <lineage>
        <taxon>Bacteria</taxon>
        <taxon>Pseudomonadati</taxon>
        <taxon>Pseudomonadota</taxon>
        <taxon>Alphaproteobacteria</taxon>
        <taxon>Hyphomicrobiales</taxon>
        <taxon>Methylobacteriaceae</taxon>
        <taxon>Methylobacterium</taxon>
    </lineage>
</organism>
<dbReference type="KEGG" id="mno:Mnod_5055"/>
<reference evidence="1 2" key="1">
    <citation type="submission" date="2009-01" db="EMBL/GenBank/DDBJ databases">
        <title>Complete sequence of chromosome of Methylobacterium nodulans ORS 2060.</title>
        <authorList>
            <consortium name="US DOE Joint Genome Institute"/>
            <person name="Lucas S."/>
            <person name="Copeland A."/>
            <person name="Lapidus A."/>
            <person name="Glavina del Rio T."/>
            <person name="Dalin E."/>
            <person name="Tice H."/>
            <person name="Bruce D."/>
            <person name="Goodwin L."/>
            <person name="Pitluck S."/>
            <person name="Sims D."/>
            <person name="Brettin T."/>
            <person name="Detter J.C."/>
            <person name="Han C."/>
            <person name="Larimer F."/>
            <person name="Land M."/>
            <person name="Hauser L."/>
            <person name="Kyrpides N."/>
            <person name="Ivanova N."/>
            <person name="Marx C.J."/>
            <person name="Richardson P."/>
        </authorList>
    </citation>
    <scope>NUCLEOTIDE SEQUENCE [LARGE SCALE GENOMIC DNA]</scope>
    <source>
        <strain evidence="2">LMG 21967 / CNCM I-2342 / ORS 2060</strain>
    </source>
</reference>
<sequence length="100" mass="10384">MDSETVETLGIEETSKGMIKRSVRTSRYETATETSITAAKGSVTMYIGPLRDGSIHIGGGWETYTPDEAEAVAARLVTAAAEARAAAAAPDYSGITAASI</sequence>
<keyword evidence="2" id="KW-1185">Reference proteome</keyword>
<proteinExistence type="predicted"/>
<evidence type="ECO:0000313" key="2">
    <source>
        <dbReference type="Proteomes" id="UP000008207"/>
    </source>
</evidence>
<dbReference type="EMBL" id="CP001349">
    <property type="protein sequence ID" value="ACL59901.1"/>
    <property type="molecule type" value="Genomic_DNA"/>
</dbReference>
<gene>
    <name evidence="1" type="ordered locus">Mnod_5055</name>
</gene>
<evidence type="ECO:0000313" key="1">
    <source>
        <dbReference type="EMBL" id="ACL59901.1"/>
    </source>
</evidence>
<dbReference type="RefSeq" id="WP_015931521.1">
    <property type="nucleotide sequence ID" value="NC_011894.1"/>
</dbReference>
<dbReference type="Proteomes" id="UP000008207">
    <property type="component" value="Chromosome"/>
</dbReference>
<dbReference type="HOGENOM" id="CLU_2302583_0_0_5"/>
<dbReference type="AlphaFoldDB" id="B8IIM4"/>
<name>B8IIM4_METNO</name>